<dbReference type="AlphaFoldDB" id="A0A7T4QYM9"/>
<evidence type="ECO:0000256" key="2">
    <source>
        <dbReference type="ARBA" id="ARBA00022617"/>
    </source>
</evidence>
<sequence>MYADQHNPDKPDLDSPERIGHFVEAFYERLLKDETLAPIFLDVAAIDIHEHFPRIQAYWEKLLMGGQDYHRHTMNIHRALYHKRPLTRADFDLWLSYFTQTMDEKFAGPYAERAKRIAATIADNMHRALNGP</sequence>
<keyword evidence="2 5" id="KW-0349">Heme</keyword>
<protein>
    <submittedName>
        <fullName evidence="6">Group III truncated hemoglobin</fullName>
    </submittedName>
</protein>
<dbReference type="InterPro" id="IPR009050">
    <property type="entry name" value="Globin-like_sf"/>
</dbReference>
<dbReference type="Proteomes" id="UP000596063">
    <property type="component" value="Chromosome"/>
</dbReference>
<proteinExistence type="predicted"/>
<accession>A0A7T4QYM9</accession>
<dbReference type="InterPro" id="IPR001486">
    <property type="entry name" value="Hemoglobin_trunc"/>
</dbReference>
<feature type="binding site" description="distal binding residue" evidence="5">
    <location>
        <position position="77"/>
    </location>
    <ligand>
        <name>heme</name>
        <dbReference type="ChEBI" id="CHEBI:30413"/>
    </ligand>
    <ligandPart>
        <name>Fe</name>
        <dbReference type="ChEBI" id="CHEBI:18248"/>
    </ligandPart>
</feature>
<dbReference type="InterPro" id="IPR012292">
    <property type="entry name" value="Globin/Proto"/>
</dbReference>
<organism evidence="6 7">
    <name type="scientific">Spongiibacter nanhainus</name>
    <dbReference type="NCBI Taxonomy" id="2794344"/>
    <lineage>
        <taxon>Bacteria</taxon>
        <taxon>Pseudomonadati</taxon>
        <taxon>Pseudomonadota</taxon>
        <taxon>Gammaproteobacteria</taxon>
        <taxon>Cellvibrionales</taxon>
        <taxon>Spongiibacteraceae</taxon>
        <taxon>Spongiibacter</taxon>
    </lineage>
</organism>
<reference evidence="6 7" key="1">
    <citation type="submission" date="2020-12" db="EMBL/GenBank/DDBJ databases">
        <authorList>
            <person name="Shan Y."/>
        </authorList>
    </citation>
    <scope>NUCLEOTIDE SEQUENCE [LARGE SCALE GENOMIC DNA]</scope>
    <source>
        <strain evidence="7">csc3.9</strain>
    </source>
</reference>
<dbReference type="RefSeq" id="WP_198568614.1">
    <property type="nucleotide sequence ID" value="NZ_CP066167.1"/>
</dbReference>
<dbReference type="GO" id="GO:0019825">
    <property type="term" value="F:oxygen binding"/>
    <property type="evidence" value="ECO:0007669"/>
    <property type="project" value="InterPro"/>
</dbReference>
<keyword evidence="1" id="KW-0813">Transport</keyword>
<dbReference type="Pfam" id="PF01152">
    <property type="entry name" value="Bac_globin"/>
    <property type="match status" value="1"/>
</dbReference>
<evidence type="ECO:0000256" key="3">
    <source>
        <dbReference type="ARBA" id="ARBA00022723"/>
    </source>
</evidence>
<keyword evidence="3 5" id="KW-0479">Metal-binding</keyword>
<name>A0A7T4QYM9_9GAMM</name>
<gene>
    <name evidence="6" type="ORF">I6N98_12125</name>
</gene>
<dbReference type="KEGG" id="snan:I6N98_12125"/>
<evidence type="ECO:0000256" key="5">
    <source>
        <dbReference type="PIRSR" id="PIRSR601486-1"/>
    </source>
</evidence>
<dbReference type="GO" id="GO:0046872">
    <property type="term" value="F:metal ion binding"/>
    <property type="evidence" value="ECO:0007669"/>
    <property type="project" value="UniProtKB-KW"/>
</dbReference>
<dbReference type="EMBL" id="CP066167">
    <property type="protein sequence ID" value="QQD17112.1"/>
    <property type="molecule type" value="Genomic_DNA"/>
</dbReference>
<dbReference type="CDD" id="cd08916">
    <property type="entry name" value="TrHb3_P"/>
    <property type="match status" value="1"/>
</dbReference>
<dbReference type="Gene3D" id="1.10.490.10">
    <property type="entry name" value="Globins"/>
    <property type="match status" value="1"/>
</dbReference>
<dbReference type="SUPFAM" id="SSF46458">
    <property type="entry name" value="Globin-like"/>
    <property type="match status" value="1"/>
</dbReference>
<dbReference type="GO" id="GO:0020037">
    <property type="term" value="F:heme binding"/>
    <property type="evidence" value="ECO:0007669"/>
    <property type="project" value="InterPro"/>
</dbReference>
<evidence type="ECO:0000256" key="4">
    <source>
        <dbReference type="ARBA" id="ARBA00023004"/>
    </source>
</evidence>
<evidence type="ECO:0000256" key="1">
    <source>
        <dbReference type="ARBA" id="ARBA00022448"/>
    </source>
</evidence>
<evidence type="ECO:0000313" key="6">
    <source>
        <dbReference type="EMBL" id="QQD17112.1"/>
    </source>
</evidence>
<evidence type="ECO:0000313" key="7">
    <source>
        <dbReference type="Proteomes" id="UP000596063"/>
    </source>
</evidence>
<keyword evidence="7" id="KW-1185">Reference proteome</keyword>
<keyword evidence="4 5" id="KW-0408">Iron</keyword>